<reference evidence="1 2" key="1">
    <citation type="submission" date="2023-06" db="EMBL/GenBank/DDBJ databases">
        <title>Sporosarcina sp. nov., isolated from Korean traditional fermented seafood 'Jeotgal'.</title>
        <authorList>
            <person name="Yang A.-I."/>
            <person name="Shin N.-R."/>
        </authorList>
    </citation>
    <scope>NUCLEOTIDE SEQUENCE [LARGE SCALE GENOMIC DNA]</scope>
    <source>
        <strain evidence="1 2">KCTC3840</strain>
    </source>
</reference>
<protein>
    <submittedName>
        <fullName evidence="1">Malate synthase</fullName>
    </submittedName>
</protein>
<sequence length="280" mass="32985">MNLVNEEITHKVFGEGNIVEHEDTIITIEFEKEVKKFVYPDAFKNFITLNDKSAAKDLEEVFLKKDKEEEMMATKLKEEKENYLRDQQLREKMKNFKIHESSQIAFWMDEDEEQTIFEDWNASTGSIQSGKNKGLPNRVARLRPNSSALLTVREVDQPETRRRIRGLYMVNETFTGDVGVDGVVPSHRDFRIQLTDQEAEQMLFWNYYINKSNPHQTSWNSGKFRYFDNLWTAQILKDIIAIKIDENQKNEIQKFLEYFCNLNALDIEMIPEANGELKTH</sequence>
<keyword evidence="2" id="KW-1185">Reference proteome</keyword>
<evidence type="ECO:0000313" key="2">
    <source>
        <dbReference type="Proteomes" id="UP001280629"/>
    </source>
</evidence>
<name>A0ABU4G2R9_9BACL</name>
<dbReference type="RefSeq" id="WP_317936909.1">
    <property type="nucleotide sequence ID" value="NZ_JAUBDH010000012.1"/>
</dbReference>
<evidence type="ECO:0000313" key="1">
    <source>
        <dbReference type="EMBL" id="MDW0111268.1"/>
    </source>
</evidence>
<gene>
    <name evidence="1" type="ORF">QT716_14685</name>
</gene>
<dbReference type="Proteomes" id="UP001280629">
    <property type="component" value="Unassembled WGS sequence"/>
</dbReference>
<proteinExistence type="predicted"/>
<dbReference type="EMBL" id="JAUBDH010000012">
    <property type="protein sequence ID" value="MDW0111268.1"/>
    <property type="molecule type" value="Genomic_DNA"/>
</dbReference>
<accession>A0ABU4G2R9</accession>
<comment type="caution">
    <text evidence="1">The sequence shown here is derived from an EMBL/GenBank/DDBJ whole genome shotgun (WGS) entry which is preliminary data.</text>
</comment>
<organism evidence="1 2">
    <name type="scientific">Sporosarcina aquimarina</name>
    <dbReference type="NCBI Taxonomy" id="114975"/>
    <lineage>
        <taxon>Bacteria</taxon>
        <taxon>Bacillati</taxon>
        <taxon>Bacillota</taxon>
        <taxon>Bacilli</taxon>
        <taxon>Bacillales</taxon>
        <taxon>Caryophanaceae</taxon>
        <taxon>Sporosarcina</taxon>
    </lineage>
</organism>